<dbReference type="Proteomes" id="UP000582643">
    <property type="component" value="Unassembled WGS sequence"/>
</dbReference>
<dbReference type="InterPro" id="IPR051324">
    <property type="entry name" value="Stress/Tellurium_Resist"/>
</dbReference>
<evidence type="ECO:0000313" key="4">
    <source>
        <dbReference type="Proteomes" id="UP000582643"/>
    </source>
</evidence>
<comment type="caution">
    <text evidence="3">The sequence shown here is derived from an EMBL/GenBank/DDBJ whole genome shotgun (WGS) entry which is preliminary data.</text>
</comment>
<sequence>MSGLNKGVGRVEVTLKWDPAPAGASAHDLDLVAGVFAAGDPHGAPVHLVHFGSRSPDGTITLHRDSRTGQGFGYDEAMTVELNRLDARYARVVVGVAIQQGGGRLTFGDIANTGIRVREGYTDLLTHDFADVPGARAATVVEFTRDGADGWSYRSISRGFDADPQTFGTLLGSTVS</sequence>
<dbReference type="Gene3D" id="2.60.60.30">
    <property type="entry name" value="sav2460 like domains"/>
    <property type="match status" value="1"/>
</dbReference>
<proteinExistence type="inferred from homology"/>
<evidence type="ECO:0000256" key="1">
    <source>
        <dbReference type="ARBA" id="ARBA00008775"/>
    </source>
</evidence>
<comment type="similarity">
    <text evidence="1">Belongs to the CAPAB/TerDEXZ family.</text>
</comment>
<keyword evidence="4" id="KW-1185">Reference proteome</keyword>
<protein>
    <submittedName>
        <fullName evidence="3">Tellurium resistance protein TerD</fullName>
    </submittedName>
</protein>
<dbReference type="InterPro" id="IPR003325">
    <property type="entry name" value="TerD"/>
</dbReference>
<evidence type="ECO:0000259" key="2">
    <source>
        <dbReference type="Pfam" id="PF02342"/>
    </source>
</evidence>
<dbReference type="AlphaFoldDB" id="A0A7W7XFL2"/>
<gene>
    <name evidence="3" type="ORF">GGE06_006228</name>
</gene>
<organism evidence="3 4">
    <name type="scientific">Streptomyces nymphaeiformis</name>
    <dbReference type="NCBI Taxonomy" id="2663842"/>
    <lineage>
        <taxon>Bacteria</taxon>
        <taxon>Bacillati</taxon>
        <taxon>Actinomycetota</taxon>
        <taxon>Actinomycetes</taxon>
        <taxon>Kitasatosporales</taxon>
        <taxon>Streptomycetaceae</taxon>
        <taxon>Streptomyces</taxon>
    </lineage>
</organism>
<dbReference type="PANTHER" id="PTHR32097">
    <property type="entry name" value="CAMP-BINDING PROTEIN 1-RELATED"/>
    <property type="match status" value="1"/>
</dbReference>
<accession>A0A7W7XFL2</accession>
<feature type="domain" description="TerD" evidence="2">
    <location>
        <begin position="5"/>
        <end position="162"/>
    </location>
</feature>
<dbReference type="Pfam" id="PF02342">
    <property type="entry name" value="TerD"/>
    <property type="match status" value="1"/>
</dbReference>
<dbReference type="CDD" id="cd06974">
    <property type="entry name" value="TerD_like"/>
    <property type="match status" value="1"/>
</dbReference>
<dbReference type="EMBL" id="JACHJY010000009">
    <property type="protein sequence ID" value="MBB4985278.1"/>
    <property type="molecule type" value="Genomic_DNA"/>
</dbReference>
<reference evidence="3 4" key="1">
    <citation type="submission" date="2020-08" db="EMBL/GenBank/DDBJ databases">
        <title>Genomic Encyclopedia of Type Strains, Phase III (KMG-III): the genomes of soil and plant-associated and newly described type strains.</title>
        <authorList>
            <person name="Whitman W."/>
        </authorList>
    </citation>
    <scope>NUCLEOTIDE SEQUENCE [LARGE SCALE GENOMIC DNA]</scope>
    <source>
        <strain evidence="3 4">SFB5A</strain>
    </source>
</reference>
<dbReference type="PANTHER" id="PTHR32097:SF4">
    <property type="entry name" value="GENERAL STRESS PROTEIN 16U"/>
    <property type="match status" value="1"/>
</dbReference>
<name>A0A7W7XFL2_9ACTN</name>
<evidence type="ECO:0000313" key="3">
    <source>
        <dbReference type="EMBL" id="MBB4985278.1"/>
    </source>
</evidence>
<dbReference type="RefSeq" id="WP_184932351.1">
    <property type="nucleotide sequence ID" value="NZ_JACHJY010000009.1"/>
</dbReference>